<accession>A0AAJ1QXR1</accession>
<evidence type="ECO:0000313" key="5">
    <source>
        <dbReference type="Proteomes" id="UP001228636"/>
    </source>
</evidence>
<name>A0AAJ1QXR1_9FLAO</name>
<keyword evidence="1" id="KW-0732">Signal</keyword>
<reference evidence="3 5" key="1">
    <citation type="journal article" date="2014" name="Int. J. Syst. Evol. Microbiol.">
        <title>Complete genome sequence of Corynebacterium casei LMG S-19264T (=DSM 44701T), isolated from a smear-ripened cheese.</title>
        <authorList>
            <consortium name="US DOE Joint Genome Institute (JGI-PGF)"/>
            <person name="Walter F."/>
            <person name="Albersmeier A."/>
            <person name="Kalinowski J."/>
            <person name="Ruckert C."/>
        </authorList>
    </citation>
    <scope>NUCLEOTIDE SEQUENCE [LARGE SCALE GENOMIC DNA]</scope>
    <source>
        <strain evidence="3 5">CECT 8670</strain>
    </source>
</reference>
<keyword evidence="4" id="KW-1185">Reference proteome</keyword>
<proteinExistence type="predicted"/>
<feature type="chain" id="PRO_5042488194" evidence="1">
    <location>
        <begin position="20"/>
        <end position="274"/>
    </location>
</feature>
<protein>
    <submittedName>
        <fullName evidence="3">Uncharacterized protein</fullName>
    </submittedName>
</protein>
<dbReference type="RefSeq" id="WP_208889925.1">
    <property type="nucleotide sequence ID" value="NZ_CP019336.1"/>
</dbReference>
<dbReference type="PROSITE" id="PS51257">
    <property type="entry name" value="PROKAR_LIPOPROTEIN"/>
    <property type="match status" value="1"/>
</dbReference>
<evidence type="ECO:0000313" key="2">
    <source>
        <dbReference type="EMBL" id="AUC20629.1"/>
    </source>
</evidence>
<sequence length="274" mass="32837">MKKQFLILITLLISTITFACSCDIPKPILEFESVDYVFKGKVVSKVYAIDSLNYTVTFEVFKHYKKGEKPKILEFTFTSEGEYTGEFTSCDWHVNKDEKWLVYAYYSNKKLIFSYYCSNSRRIENWNISKNEQRILDYGNSFKLENYIYQFENGFNITKPIANIDSIFKNGKIKNYINPYTRLELFIDKKGNLNFVTAGLNYEFKTDSIYNLKTEFKIKLKKQVTEFEQDAMELIRKMPKWEIKRHIETNLPVSHIRHLIIQFNKEKKEWRYEL</sequence>
<reference evidence="3" key="3">
    <citation type="submission" date="2023-06" db="EMBL/GenBank/DDBJ databases">
        <authorList>
            <person name="Lucena T."/>
            <person name="Sun Q."/>
        </authorList>
    </citation>
    <scope>NUCLEOTIDE SEQUENCE</scope>
    <source>
        <strain evidence="3">CECT 8670</strain>
    </source>
</reference>
<dbReference type="Gene3D" id="2.40.50.120">
    <property type="match status" value="1"/>
</dbReference>
<organism evidence="3 5">
    <name type="scientific">Polaribacter sejongensis</name>
    <dbReference type="NCBI Taxonomy" id="985043"/>
    <lineage>
        <taxon>Bacteria</taxon>
        <taxon>Pseudomonadati</taxon>
        <taxon>Bacteroidota</taxon>
        <taxon>Flavobacteriia</taxon>
        <taxon>Flavobacteriales</taxon>
        <taxon>Flavobacteriaceae</taxon>
    </lineage>
</organism>
<gene>
    <name evidence="2" type="ORF">BTO15_00195</name>
    <name evidence="3" type="ORF">QWY81_11380</name>
</gene>
<dbReference type="SUPFAM" id="SSF50242">
    <property type="entry name" value="TIMP-like"/>
    <property type="match status" value="1"/>
</dbReference>
<dbReference type="EMBL" id="JAUFQH010000008">
    <property type="protein sequence ID" value="MDN3620055.1"/>
    <property type="molecule type" value="Genomic_DNA"/>
</dbReference>
<dbReference type="Proteomes" id="UP000232721">
    <property type="component" value="Chromosome"/>
</dbReference>
<evidence type="ECO:0000313" key="4">
    <source>
        <dbReference type="Proteomes" id="UP000232721"/>
    </source>
</evidence>
<feature type="signal peptide" evidence="1">
    <location>
        <begin position="1"/>
        <end position="19"/>
    </location>
</feature>
<reference evidence="2 4" key="2">
    <citation type="submission" date="2017-02" db="EMBL/GenBank/DDBJ databases">
        <title>Trade-off between light-utilization and light-protection in marine flavobacteria.</title>
        <authorList>
            <person name="Kumagai Y."/>
            <person name="Yoshizawa S."/>
            <person name="Kogure K."/>
            <person name="Iwasaki W."/>
        </authorList>
    </citation>
    <scope>NUCLEOTIDE SEQUENCE [LARGE SCALE GENOMIC DNA]</scope>
    <source>
        <strain evidence="2 4">KCTC 23670</strain>
    </source>
</reference>
<dbReference type="AlphaFoldDB" id="A0AAJ1QXR1"/>
<dbReference type="Proteomes" id="UP001228636">
    <property type="component" value="Unassembled WGS sequence"/>
</dbReference>
<dbReference type="InterPro" id="IPR008993">
    <property type="entry name" value="TIMP-like_OB-fold"/>
</dbReference>
<evidence type="ECO:0000313" key="3">
    <source>
        <dbReference type="EMBL" id="MDN3620055.1"/>
    </source>
</evidence>
<evidence type="ECO:0000256" key="1">
    <source>
        <dbReference type="SAM" id="SignalP"/>
    </source>
</evidence>
<dbReference type="EMBL" id="CP019336">
    <property type="protein sequence ID" value="AUC20629.1"/>
    <property type="molecule type" value="Genomic_DNA"/>
</dbReference>